<gene>
    <name evidence="1" type="ORF">SAMN04490355_100189</name>
</gene>
<name>A0A1I4GP58_9FIRM</name>
<dbReference type="STRING" id="1123291.SAMN04490355_100189"/>
<accession>A0A1I4GP58</accession>
<organism evidence="1 2">
    <name type="scientific">Pelosinus propionicus DSM 13327</name>
    <dbReference type="NCBI Taxonomy" id="1123291"/>
    <lineage>
        <taxon>Bacteria</taxon>
        <taxon>Bacillati</taxon>
        <taxon>Bacillota</taxon>
        <taxon>Negativicutes</taxon>
        <taxon>Selenomonadales</taxon>
        <taxon>Sporomusaceae</taxon>
        <taxon>Pelosinus</taxon>
    </lineage>
</organism>
<sequence>MVEYITRITMKVINREELDTNNLKKVGEIDADCVRSFGRHLAERSERVAAMMESLAEKGFTFTAKQDSVIAESTKVEAQAAKIYLLQEGFHDSEFQVYLEYTRKWGML</sequence>
<reference evidence="2" key="1">
    <citation type="submission" date="2016-10" db="EMBL/GenBank/DDBJ databases">
        <authorList>
            <person name="Varghese N."/>
            <person name="Submissions S."/>
        </authorList>
    </citation>
    <scope>NUCLEOTIDE SEQUENCE [LARGE SCALE GENOMIC DNA]</scope>
    <source>
        <strain evidence="2">DSM 13327</strain>
    </source>
</reference>
<dbReference type="OrthoDB" id="3174265at2"/>
<proteinExistence type="predicted"/>
<evidence type="ECO:0000313" key="1">
    <source>
        <dbReference type="EMBL" id="SFL31765.1"/>
    </source>
</evidence>
<dbReference type="EMBL" id="FOTS01000001">
    <property type="protein sequence ID" value="SFL31765.1"/>
    <property type="molecule type" value="Genomic_DNA"/>
</dbReference>
<keyword evidence="2" id="KW-1185">Reference proteome</keyword>
<protein>
    <submittedName>
        <fullName evidence="1">Uncharacterized protein</fullName>
    </submittedName>
</protein>
<evidence type="ECO:0000313" key="2">
    <source>
        <dbReference type="Proteomes" id="UP000199520"/>
    </source>
</evidence>
<dbReference type="RefSeq" id="WP_090931856.1">
    <property type="nucleotide sequence ID" value="NZ_FOTS01000001.1"/>
</dbReference>
<dbReference type="AlphaFoldDB" id="A0A1I4GP58"/>
<dbReference type="Proteomes" id="UP000199520">
    <property type="component" value="Unassembled WGS sequence"/>
</dbReference>